<evidence type="ECO:0000313" key="2">
    <source>
        <dbReference type="EMBL" id="MTD93934.1"/>
    </source>
</evidence>
<reference evidence="2 3" key="1">
    <citation type="submission" date="2019-11" db="EMBL/GenBank/DDBJ databases">
        <title>Identification of a novel strain.</title>
        <authorList>
            <person name="Xu Q."/>
            <person name="Wang G."/>
        </authorList>
    </citation>
    <scope>NUCLEOTIDE SEQUENCE [LARGE SCALE GENOMIC DNA]</scope>
    <source>
        <strain evidence="3">xq</strain>
    </source>
</reference>
<keyword evidence="1" id="KW-0732">Signal</keyword>
<proteinExistence type="predicted"/>
<feature type="signal peptide" evidence="1">
    <location>
        <begin position="1"/>
        <end position="20"/>
    </location>
</feature>
<gene>
    <name evidence="2" type="ORF">GIW81_06245</name>
</gene>
<dbReference type="Gene3D" id="2.60.120.560">
    <property type="entry name" value="Exo-inulinase, domain 1"/>
    <property type="match status" value="2"/>
</dbReference>
<dbReference type="EMBL" id="WMBQ01000001">
    <property type="protein sequence ID" value="MTD93934.1"/>
    <property type="molecule type" value="Genomic_DNA"/>
</dbReference>
<evidence type="ECO:0000256" key="1">
    <source>
        <dbReference type="SAM" id="SignalP"/>
    </source>
</evidence>
<accession>A0A6I3KG89</accession>
<evidence type="ECO:0008006" key="4">
    <source>
        <dbReference type="Google" id="ProtNLM"/>
    </source>
</evidence>
<dbReference type="RefSeq" id="WP_154738427.1">
    <property type="nucleotide sequence ID" value="NZ_WMBQ01000001.1"/>
</dbReference>
<name>A0A6I3KG89_9HYPH</name>
<protein>
    <recommendedName>
        <fullName evidence="4">3-keto-disaccharide hydrolase domain-containing protein</fullName>
    </recommendedName>
</protein>
<comment type="caution">
    <text evidence="2">The sequence shown here is derived from an EMBL/GenBank/DDBJ whole genome shotgun (WGS) entry which is preliminary data.</text>
</comment>
<sequence>MRSSAFIALAALFLAGPALACAGPNVQISGDFQTGDKGWGEADAQFQPKGSEAVFTPLVSTQTARWNAGVALTNLDACATIAMPSSTADATRSYAGILFWGVDKDNFYQAVVAPNGMFTVARKVEGRILPTPPVNWLQTSALKLGPNEKNILRVTIDGQLVTVRINDTEVASFRGQVPDQASHVGLVASSAPAAVDTWTISDFKVTDIVAPAQPAAATPTAAPAGEVTGAITAAPTDCGAGKVLFDDGFVGHDSSWGGKDGQFAISGGEAVFTPAPGTPVMRWNRAFVFGDIDACAKVELAKATQDPTQSYAGLLFWVQDGRNYYQAVIAPNGYFTVARIVDGKVVAKRPVDWKKLDSIKTGAEQKNTLRVTAKGSEVQIAINGKTAASFAGEPPRSPSYLGMMAASAESKKGDSWSVSDLKVTAPQ</sequence>
<evidence type="ECO:0000313" key="3">
    <source>
        <dbReference type="Proteomes" id="UP000440694"/>
    </source>
</evidence>
<keyword evidence="3" id="KW-1185">Reference proteome</keyword>
<organism evidence="2 3">
    <name type="scientific">Hyphomicrobium album</name>
    <dbReference type="NCBI Taxonomy" id="2665159"/>
    <lineage>
        <taxon>Bacteria</taxon>
        <taxon>Pseudomonadati</taxon>
        <taxon>Pseudomonadota</taxon>
        <taxon>Alphaproteobacteria</taxon>
        <taxon>Hyphomicrobiales</taxon>
        <taxon>Hyphomicrobiaceae</taxon>
        <taxon>Hyphomicrobium</taxon>
    </lineage>
</organism>
<dbReference type="Proteomes" id="UP000440694">
    <property type="component" value="Unassembled WGS sequence"/>
</dbReference>
<dbReference type="AlphaFoldDB" id="A0A6I3KG89"/>
<feature type="chain" id="PRO_5026273666" description="3-keto-disaccharide hydrolase domain-containing protein" evidence="1">
    <location>
        <begin position="21"/>
        <end position="427"/>
    </location>
</feature>